<evidence type="ECO:0000313" key="2">
    <source>
        <dbReference type="Proteomes" id="UP000828251"/>
    </source>
</evidence>
<reference evidence="1 2" key="1">
    <citation type="journal article" date="2021" name="Plant Biotechnol. J.">
        <title>Multi-omics assisted identification of the key and species-specific regulatory components of drought-tolerant mechanisms in Gossypium stocksii.</title>
        <authorList>
            <person name="Yu D."/>
            <person name="Ke L."/>
            <person name="Zhang D."/>
            <person name="Wu Y."/>
            <person name="Sun Y."/>
            <person name="Mei J."/>
            <person name="Sun J."/>
            <person name="Sun Y."/>
        </authorList>
    </citation>
    <scope>NUCLEOTIDE SEQUENCE [LARGE SCALE GENOMIC DNA]</scope>
    <source>
        <strain evidence="2">cv. E1</strain>
        <tissue evidence="1">Leaf</tissue>
    </source>
</reference>
<dbReference type="AlphaFoldDB" id="A0A9D3UFV7"/>
<dbReference type="Pfam" id="PF14223">
    <property type="entry name" value="Retrotran_gag_2"/>
    <property type="match status" value="1"/>
</dbReference>
<gene>
    <name evidence="1" type="ORF">J1N35_041438</name>
</gene>
<feature type="non-terminal residue" evidence="1">
    <location>
        <position position="1"/>
    </location>
</feature>
<dbReference type="OrthoDB" id="1740512at2759"/>
<evidence type="ECO:0008006" key="3">
    <source>
        <dbReference type="Google" id="ProtNLM"/>
    </source>
</evidence>
<protein>
    <recommendedName>
        <fullName evidence="3">Zinc finger, CCHC-type</fullName>
    </recommendedName>
</protein>
<dbReference type="PANTHER" id="PTHR47592">
    <property type="entry name" value="PBF68 PROTEIN"/>
    <property type="match status" value="1"/>
</dbReference>
<sequence>VNQVQELQLIIHGILAEGMMISESFQVATIIEKLPPTWNDFKNYLEHKRNEMSVENLIFRLWIEEDNR</sequence>
<accession>A0A9D3UFV7</accession>
<name>A0A9D3UFV7_9ROSI</name>
<dbReference type="PANTHER" id="PTHR47592:SF27">
    <property type="entry name" value="OS08G0421700 PROTEIN"/>
    <property type="match status" value="1"/>
</dbReference>
<keyword evidence="2" id="KW-1185">Reference proteome</keyword>
<comment type="caution">
    <text evidence="1">The sequence shown here is derived from an EMBL/GenBank/DDBJ whole genome shotgun (WGS) entry which is preliminary data.</text>
</comment>
<organism evidence="1 2">
    <name type="scientific">Gossypium stocksii</name>
    <dbReference type="NCBI Taxonomy" id="47602"/>
    <lineage>
        <taxon>Eukaryota</taxon>
        <taxon>Viridiplantae</taxon>
        <taxon>Streptophyta</taxon>
        <taxon>Embryophyta</taxon>
        <taxon>Tracheophyta</taxon>
        <taxon>Spermatophyta</taxon>
        <taxon>Magnoliopsida</taxon>
        <taxon>eudicotyledons</taxon>
        <taxon>Gunneridae</taxon>
        <taxon>Pentapetalae</taxon>
        <taxon>rosids</taxon>
        <taxon>malvids</taxon>
        <taxon>Malvales</taxon>
        <taxon>Malvaceae</taxon>
        <taxon>Malvoideae</taxon>
        <taxon>Gossypium</taxon>
    </lineage>
</organism>
<dbReference type="Proteomes" id="UP000828251">
    <property type="component" value="Unassembled WGS sequence"/>
</dbReference>
<feature type="non-terminal residue" evidence="1">
    <location>
        <position position="68"/>
    </location>
</feature>
<evidence type="ECO:0000313" key="1">
    <source>
        <dbReference type="EMBL" id="KAH1039695.1"/>
    </source>
</evidence>
<dbReference type="EMBL" id="JAIQCV010000012">
    <property type="protein sequence ID" value="KAH1039695.1"/>
    <property type="molecule type" value="Genomic_DNA"/>
</dbReference>
<proteinExistence type="predicted"/>